<dbReference type="AlphaFoldDB" id="A0A4R7B570"/>
<gene>
    <name evidence="1" type="ORF">DFP86_107122</name>
</gene>
<reference evidence="1 2" key="1">
    <citation type="submission" date="2019-03" db="EMBL/GenBank/DDBJ databases">
        <title>Genomic Encyclopedia of Type Strains, Phase III (KMG-III): the genomes of soil and plant-associated and newly described type strains.</title>
        <authorList>
            <person name="Whitman W."/>
        </authorList>
    </citation>
    <scope>NUCLEOTIDE SEQUENCE [LARGE SCALE GENOMIC DNA]</scope>
    <source>
        <strain evidence="1 2">CECT 8976</strain>
    </source>
</reference>
<evidence type="ECO:0000313" key="2">
    <source>
        <dbReference type="Proteomes" id="UP000295611"/>
    </source>
</evidence>
<organism evidence="1 2">
    <name type="scientific">Paludibacterium purpuratum</name>
    <dbReference type="NCBI Taxonomy" id="1144873"/>
    <lineage>
        <taxon>Bacteria</taxon>
        <taxon>Pseudomonadati</taxon>
        <taxon>Pseudomonadota</taxon>
        <taxon>Betaproteobacteria</taxon>
        <taxon>Neisseriales</taxon>
        <taxon>Chromobacteriaceae</taxon>
        <taxon>Paludibacterium</taxon>
    </lineage>
</organism>
<accession>A0A4R7B570</accession>
<evidence type="ECO:0000313" key="1">
    <source>
        <dbReference type="EMBL" id="TDR79758.1"/>
    </source>
</evidence>
<sequence length="405" mass="43805">MTAILSGVLLLGAGASRADDVDGATAGGWRLEHDVTLQLLHQRGHLYPPLGGGTTTYDAAELRPDLKIKCEGGACDGIRVVLKPRVWLDSESKPDGLPSQQPEHLPEGYAIVPVGSGEVGAGKHLLGWGPSMLYSPTNRLFPDNGAVTPRREISGKPMAFASLPISERGRLNLLVAEPNLDPVPGIREGGAFVLARSEWNWVTDPSATVGAVVAGGGGFQPYVGGYAQYGLGDAWTLGGEFAASRGYARRDDTGPWLTQDDNRWRWDGTLSVRYGLPSGAEIGLELIYNGYAMTRAEQANPLLAASPSSGSSPSHNRPLHPFVQNRYALLQTTWPKLFGDRRWGLTTRWQQGLDRPSTDLFAELSFSPRDDTTVYLGVSHSRVPDDLTQTRAVPRNAYLALEIHF</sequence>
<evidence type="ECO:0008006" key="3">
    <source>
        <dbReference type="Google" id="ProtNLM"/>
    </source>
</evidence>
<comment type="caution">
    <text evidence="1">The sequence shown here is derived from an EMBL/GenBank/DDBJ whole genome shotgun (WGS) entry which is preliminary data.</text>
</comment>
<protein>
    <recommendedName>
        <fullName evidence="3">Alginate export domain-containing protein</fullName>
    </recommendedName>
</protein>
<name>A0A4R7B570_9NEIS</name>
<keyword evidence="2" id="KW-1185">Reference proteome</keyword>
<dbReference type="Proteomes" id="UP000295611">
    <property type="component" value="Unassembled WGS sequence"/>
</dbReference>
<dbReference type="EMBL" id="SNZP01000007">
    <property type="protein sequence ID" value="TDR79758.1"/>
    <property type="molecule type" value="Genomic_DNA"/>
</dbReference>
<proteinExistence type="predicted"/>